<keyword evidence="1" id="KW-0175">Coiled coil</keyword>
<accession>A0A1G2E0I7</accession>
<reference evidence="3 4" key="1">
    <citation type="journal article" date="2016" name="Nat. Commun.">
        <title>Thousands of microbial genomes shed light on interconnected biogeochemical processes in an aquifer system.</title>
        <authorList>
            <person name="Anantharaman K."/>
            <person name="Brown C.T."/>
            <person name="Hug L.A."/>
            <person name="Sharon I."/>
            <person name="Castelle C.J."/>
            <person name="Probst A.J."/>
            <person name="Thomas B.C."/>
            <person name="Singh A."/>
            <person name="Wilkins M.J."/>
            <person name="Karaoz U."/>
            <person name="Brodie E.L."/>
            <person name="Williams K.H."/>
            <person name="Hubbard S.S."/>
            <person name="Banfield J.F."/>
        </authorList>
    </citation>
    <scope>NUCLEOTIDE SEQUENCE [LARGE SCALE GENOMIC DNA]</scope>
</reference>
<evidence type="ECO:0000256" key="2">
    <source>
        <dbReference type="SAM" id="MobiDB-lite"/>
    </source>
</evidence>
<feature type="compositionally biased region" description="Basic and acidic residues" evidence="2">
    <location>
        <begin position="44"/>
        <end position="57"/>
    </location>
</feature>
<organism evidence="3 4">
    <name type="scientific">Candidatus Nealsonbacteria bacterium RBG_13_38_11</name>
    <dbReference type="NCBI Taxonomy" id="1801662"/>
    <lineage>
        <taxon>Bacteria</taxon>
        <taxon>Candidatus Nealsoniibacteriota</taxon>
    </lineage>
</organism>
<evidence type="ECO:0000313" key="3">
    <source>
        <dbReference type="EMBL" id="OGZ19323.1"/>
    </source>
</evidence>
<name>A0A1G2E0I7_9BACT</name>
<feature type="compositionally biased region" description="Basic and acidic residues" evidence="2">
    <location>
        <begin position="161"/>
        <end position="211"/>
    </location>
</feature>
<feature type="region of interest" description="Disordered" evidence="2">
    <location>
        <begin position="364"/>
        <end position="391"/>
    </location>
</feature>
<protein>
    <submittedName>
        <fullName evidence="3">Uncharacterized protein</fullName>
    </submittedName>
</protein>
<feature type="compositionally biased region" description="Basic and acidic residues" evidence="2">
    <location>
        <begin position="8"/>
        <end position="19"/>
    </location>
</feature>
<feature type="region of interest" description="Disordered" evidence="2">
    <location>
        <begin position="1"/>
        <end position="118"/>
    </location>
</feature>
<evidence type="ECO:0000313" key="4">
    <source>
        <dbReference type="Proteomes" id="UP000176662"/>
    </source>
</evidence>
<proteinExistence type="predicted"/>
<evidence type="ECO:0000256" key="1">
    <source>
        <dbReference type="SAM" id="Coils"/>
    </source>
</evidence>
<sequence length="615" mass="71016">MPSLDDDESKKGKKQEAPKRRQKKVNSDEISEAFEDGATQNPSSKEKAGSKQSKEKIILTNGATDIEVDKSDKTKMKELKDAGFVEKGSTKSKEEKVSEASVKKLKESVKKVDKKKTVSEPEISISRKILIQNNIPEKLVKKMSDEEIQERLNEIFSGKGKGKEPQKDIGKVKNQKKEKITPAAKEKAAPKTIEDKLKKVKNMKKDIEGELKNPPQPENTASNKKVESKVELTPPKVEDIDFYNLRIEKANKDIEAWEKTRDKALSAGKKPEAEKLQTRIDIERDAAKVMEDKLQKAEILKKEAIGKVEGRGKDKAKKYSPFEEFKKDSISKEDRKRIEAMMTERYKGRGLTIEQINDIRKKTPTRWENEVKSHLKVEQKGKRETTGDKKGAYEKLMEDKNKMYDRAVEGQKQKEAVEREKRIEDLLAQIKAVKEDLVGKHVNKFEEFEESIKGDKYDHEKIKNAYLQKLGWKVKYDAFNSKAWLSDGEGNFIDKNGVATKNKKDKVEFKTQWRFPTETPFIKFLREQVKKKLGGIESQVESKPSPEEEKLKKWKEAFPLESEAQEIIEEANKKAWYKIHGPSGMAEAWEAMEESQEKKPKSFWQKFKEFWTKER</sequence>
<dbReference type="EMBL" id="MHLX01000005">
    <property type="protein sequence ID" value="OGZ19323.1"/>
    <property type="molecule type" value="Genomic_DNA"/>
</dbReference>
<comment type="caution">
    <text evidence="3">The sequence shown here is derived from an EMBL/GenBank/DDBJ whole genome shotgun (WGS) entry which is preliminary data.</text>
</comment>
<dbReference type="Proteomes" id="UP000176662">
    <property type="component" value="Unassembled WGS sequence"/>
</dbReference>
<feature type="region of interest" description="Disordered" evidence="2">
    <location>
        <begin position="153"/>
        <end position="230"/>
    </location>
</feature>
<feature type="coiled-coil region" evidence="1">
    <location>
        <begin position="240"/>
        <end position="307"/>
    </location>
</feature>
<gene>
    <name evidence="3" type="ORF">A2Z68_00095</name>
</gene>
<dbReference type="AlphaFoldDB" id="A0A1G2E0I7"/>
<feature type="compositionally biased region" description="Basic and acidic residues" evidence="2">
    <location>
        <begin position="67"/>
        <end position="118"/>
    </location>
</feature>